<dbReference type="GO" id="GO:0008758">
    <property type="term" value="F:UDP-2,3-diacylglucosamine hydrolase activity"/>
    <property type="evidence" value="ECO:0007669"/>
    <property type="project" value="TreeGrafter"/>
</dbReference>
<dbReference type="EMBL" id="JAOTML010000010">
    <property type="protein sequence ID" value="MCY3053915.1"/>
    <property type="molecule type" value="Genomic_DNA"/>
</dbReference>
<protein>
    <submittedName>
        <fullName evidence="5">Metallophosphoesterase</fullName>
    </submittedName>
</protein>
<dbReference type="Gene3D" id="3.60.21.10">
    <property type="match status" value="1"/>
</dbReference>
<dbReference type="Proteomes" id="UP001069145">
    <property type="component" value="Unassembled WGS sequence"/>
</dbReference>
<accession>A0A0X8FFB8</accession>
<dbReference type="EMBL" id="CP065662">
    <property type="protein sequence ID" value="QPS02037.1"/>
    <property type="molecule type" value="Genomic_DNA"/>
</dbReference>
<keyword evidence="7" id="KW-1185">Reference proteome</keyword>
<dbReference type="InterPro" id="IPR029052">
    <property type="entry name" value="Metallo-depent_PP-like"/>
</dbReference>
<dbReference type="KEGG" id="aun:AWM73_07095"/>
<evidence type="ECO:0000313" key="7">
    <source>
        <dbReference type="Proteomes" id="UP001069145"/>
    </source>
</evidence>
<dbReference type="PANTHER" id="PTHR31302">
    <property type="entry name" value="TRANSMEMBRANE PROTEIN WITH METALLOPHOSPHOESTERASE DOMAIN-RELATED"/>
    <property type="match status" value="1"/>
</dbReference>
<dbReference type="GO" id="GO:0009245">
    <property type="term" value="P:lipid A biosynthetic process"/>
    <property type="evidence" value="ECO:0007669"/>
    <property type="project" value="TreeGrafter"/>
</dbReference>
<dbReference type="OrthoDB" id="9780884at2"/>
<organism evidence="5 6">
    <name type="scientific">Aerococcus urinae</name>
    <dbReference type="NCBI Taxonomy" id="1376"/>
    <lineage>
        <taxon>Bacteria</taxon>
        <taxon>Bacillati</taxon>
        <taxon>Bacillota</taxon>
        <taxon>Bacilli</taxon>
        <taxon>Lactobacillales</taxon>
        <taxon>Aerococcaceae</taxon>
        <taxon>Aerococcus</taxon>
    </lineage>
</organism>
<dbReference type="SUPFAM" id="SSF56300">
    <property type="entry name" value="Metallo-dependent phosphatases"/>
    <property type="match status" value="1"/>
</dbReference>
<reference evidence="5 6" key="1">
    <citation type="submission" date="2020-12" db="EMBL/GenBank/DDBJ databases">
        <title>FDA dAtabase for Regulatory Grade micrObial Sequences (FDA-ARGOS): Supporting development and validation of Infectious Disease Dx tests.</title>
        <authorList>
            <person name="Sproer C."/>
            <person name="Gronow S."/>
            <person name="Severitt S."/>
            <person name="Schroder I."/>
            <person name="Tallon L."/>
            <person name="Sadzewicz L."/>
            <person name="Zhao X."/>
            <person name="Boylan J."/>
            <person name="Ott S."/>
            <person name="Bowen H."/>
            <person name="Vavikolanu K."/>
            <person name="Mehta A."/>
            <person name="Aluvathingal J."/>
            <person name="Nadendla S."/>
            <person name="Lowell S."/>
            <person name="Myers T."/>
            <person name="Yan Y."/>
            <person name="Sichtig H."/>
        </authorList>
    </citation>
    <scope>NUCLEOTIDE SEQUENCE [LARGE SCALE GENOMIC DNA]</scope>
    <source>
        <strain evidence="5 6">FDAARGOS_911</strain>
    </source>
</reference>
<dbReference type="Pfam" id="PF00149">
    <property type="entry name" value="Metallophos"/>
    <property type="match status" value="1"/>
</dbReference>
<gene>
    <name evidence="5" type="ORF">I6G68_02925</name>
    <name evidence="4" type="ORF">ODY43_07990</name>
</gene>
<dbReference type="GO" id="GO:0046872">
    <property type="term" value="F:metal ion binding"/>
    <property type="evidence" value="ECO:0007669"/>
    <property type="project" value="UniProtKB-KW"/>
</dbReference>
<evidence type="ECO:0000256" key="1">
    <source>
        <dbReference type="ARBA" id="ARBA00022723"/>
    </source>
</evidence>
<sequence length="370" mass="40941">MSQKNQFFKKGLQSAAVIGGSLAYLYFQNYQLGTTHYLVESPRYAGGLEGVKIAHLSDLNFPDQRVKAIDILKAVKEEEVDLIAITGNLIHPEKAFDRQELAVFIKQLANFAPVFYVSGSNEVKSPYSHLMEELLRQAGVRVLHDQAETITLHGQDLVVMGLAEKPGRHFLKGDALRYLPLEADQVALPKILLAHHPEAFLRYHESIEKSPDLVLSGHAQGGQIRIPGLGGLYASDQGHLPQYSEGVFRLPGDQYKCLVISRGIGAPKWHVRFNNQAELVVVQLTASKEAFLERELAETDREIAAYGGLSWKQAKAILNNEVDEELAAQNTHTGLVPVQSEIEAETLAITGPDQGQRSKYLSVNEESDEV</sequence>
<evidence type="ECO:0000313" key="6">
    <source>
        <dbReference type="Proteomes" id="UP000594771"/>
    </source>
</evidence>
<dbReference type="InterPro" id="IPR004843">
    <property type="entry name" value="Calcineurin-like_PHP"/>
</dbReference>
<proteinExistence type="predicted"/>
<dbReference type="Proteomes" id="UP000594771">
    <property type="component" value="Chromosome"/>
</dbReference>
<name>A0A0X8FFB8_9LACT</name>
<dbReference type="InterPro" id="IPR051158">
    <property type="entry name" value="Metallophosphoesterase_sf"/>
</dbReference>
<dbReference type="AlphaFoldDB" id="A0A0X8FFB8"/>
<dbReference type="GO" id="GO:0016020">
    <property type="term" value="C:membrane"/>
    <property type="evidence" value="ECO:0007669"/>
    <property type="project" value="GOC"/>
</dbReference>
<evidence type="ECO:0000313" key="5">
    <source>
        <dbReference type="EMBL" id="QPS02037.1"/>
    </source>
</evidence>
<dbReference type="GeneID" id="35767173"/>
<keyword evidence="1" id="KW-0479">Metal-binding</keyword>
<dbReference type="PANTHER" id="PTHR31302:SF31">
    <property type="entry name" value="PHOSPHODIESTERASE YAEI"/>
    <property type="match status" value="1"/>
</dbReference>
<feature type="domain" description="Calcineurin-like phosphoesterase" evidence="3">
    <location>
        <begin position="52"/>
        <end position="218"/>
    </location>
</feature>
<evidence type="ECO:0000259" key="3">
    <source>
        <dbReference type="Pfam" id="PF00149"/>
    </source>
</evidence>
<evidence type="ECO:0000313" key="4">
    <source>
        <dbReference type="EMBL" id="MCY3053915.1"/>
    </source>
</evidence>
<keyword evidence="2" id="KW-0378">Hydrolase</keyword>
<dbReference type="RefSeq" id="WP_060778696.1">
    <property type="nucleotide sequence ID" value="NZ_CAJHLF010000013.1"/>
</dbReference>
<evidence type="ECO:0000256" key="2">
    <source>
        <dbReference type="ARBA" id="ARBA00022801"/>
    </source>
</evidence>
<reference evidence="4" key="2">
    <citation type="submission" date="2022-09" db="EMBL/GenBank/DDBJ databases">
        <title>Aerococcus urinae taxonomy study.</title>
        <authorList>
            <person name="Christensen J."/>
            <person name="Senneby E."/>
        </authorList>
    </citation>
    <scope>NUCLEOTIDE SEQUENCE</scope>
    <source>
        <strain evidence="4">NLD-066-U95</strain>
    </source>
</reference>